<evidence type="ECO:0000313" key="12">
    <source>
        <dbReference type="Proteomes" id="UP001224359"/>
    </source>
</evidence>
<evidence type="ECO:0000259" key="10">
    <source>
        <dbReference type="Pfam" id="PF00697"/>
    </source>
</evidence>
<evidence type="ECO:0000256" key="9">
    <source>
        <dbReference type="HAMAP-Rule" id="MF_00135"/>
    </source>
</evidence>
<dbReference type="Proteomes" id="UP001224359">
    <property type="component" value="Unassembled WGS sequence"/>
</dbReference>
<comment type="similarity">
    <text evidence="9">Belongs to the TrpF family.</text>
</comment>
<dbReference type="Pfam" id="PF00697">
    <property type="entry name" value="PRAI"/>
    <property type="match status" value="1"/>
</dbReference>
<dbReference type="CDD" id="cd00405">
    <property type="entry name" value="PRAI"/>
    <property type="match status" value="1"/>
</dbReference>
<keyword evidence="7 9" id="KW-0057">Aromatic amino acid biosynthesis</keyword>
<keyword evidence="8 9" id="KW-0413">Isomerase</keyword>
<dbReference type="EMBL" id="JAUSTQ010000004">
    <property type="protein sequence ID" value="MDQ0159341.1"/>
    <property type="molecule type" value="Genomic_DNA"/>
</dbReference>
<dbReference type="Gene3D" id="3.20.20.70">
    <property type="entry name" value="Aldolase class I"/>
    <property type="match status" value="1"/>
</dbReference>
<dbReference type="RefSeq" id="WP_306975743.1">
    <property type="nucleotide sequence ID" value="NZ_JAUSTQ010000004.1"/>
</dbReference>
<dbReference type="GO" id="GO:0016853">
    <property type="term" value="F:isomerase activity"/>
    <property type="evidence" value="ECO:0007669"/>
    <property type="project" value="UniProtKB-KW"/>
</dbReference>
<keyword evidence="12" id="KW-1185">Reference proteome</keyword>
<dbReference type="PANTHER" id="PTHR42894:SF1">
    <property type="entry name" value="N-(5'-PHOSPHORIBOSYL)ANTHRANILATE ISOMERASE"/>
    <property type="match status" value="1"/>
</dbReference>
<accession>A0ABT9VEE2</accession>
<evidence type="ECO:0000256" key="7">
    <source>
        <dbReference type="ARBA" id="ARBA00023141"/>
    </source>
</evidence>
<dbReference type="InterPro" id="IPR013785">
    <property type="entry name" value="Aldolase_TIM"/>
</dbReference>
<comment type="pathway">
    <text evidence="2 9">Amino-acid biosynthesis; L-tryptophan biosynthesis; L-tryptophan from chorismate: step 3/5.</text>
</comment>
<evidence type="ECO:0000256" key="3">
    <source>
        <dbReference type="ARBA" id="ARBA00012572"/>
    </source>
</evidence>
<protein>
    <recommendedName>
        <fullName evidence="4 9">N-(5'-phosphoribosyl)anthranilate isomerase</fullName>
        <shortName evidence="9">PRAI</shortName>
        <ecNumber evidence="3 9">5.3.1.24</ecNumber>
    </recommendedName>
</protein>
<evidence type="ECO:0000256" key="1">
    <source>
        <dbReference type="ARBA" id="ARBA00001164"/>
    </source>
</evidence>
<comment type="caution">
    <text evidence="11">The sequence shown here is derived from an EMBL/GenBank/DDBJ whole genome shotgun (WGS) entry which is preliminary data.</text>
</comment>
<keyword evidence="6 9" id="KW-0822">Tryptophan biosynthesis</keyword>
<dbReference type="InterPro" id="IPR011060">
    <property type="entry name" value="RibuloseP-bd_barrel"/>
</dbReference>
<proteinExistence type="inferred from homology"/>
<evidence type="ECO:0000256" key="8">
    <source>
        <dbReference type="ARBA" id="ARBA00023235"/>
    </source>
</evidence>
<dbReference type="SUPFAM" id="SSF51366">
    <property type="entry name" value="Ribulose-phoshate binding barrel"/>
    <property type="match status" value="1"/>
</dbReference>
<name>A0ABT9VEE2_9BACI</name>
<evidence type="ECO:0000256" key="4">
    <source>
        <dbReference type="ARBA" id="ARBA00022272"/>
    </source>
</evidence>
<evidence type="ECO:0000313" key="11">
    <source>
        <dbReference type="EMBL" id="MDQ0159341.1"/>
    </source>
</evidence>
<comment type="catalytic activity">
    <reaction evidence="1 9">
        <text>N-(5-phospho-beta-D-ribosyl)anthranilate = 1-(2-carboxyphenylamino)-1-deoxy-D-ribulose 5-phosphate</text>
        <dbReference type="Rhea" id="RHEA:21540"/>
        <dbReference type="ChEBI" id="CHEBI:18277"/>
        <dbReference type="ChEBI" id="CHEBI:58613"/>
        <dbReference type="EC" id="5.3.1.24"/>
    </reaction>
</comment>
<feature type="domain" description="N-(5'phosphoribosyl) anthranilate isomerase (PRAI)" evidence="10">
    <location>
        <begin position="4"/>
        <end position="198"/>
    </location>
</feature>
<keyword evidence="5 9" id="KW-0028">Amino-acid biosynthesis</keyword>
<dbReference type="InterPro" id="IPR001240">
    <property type="entry name" value="PRAI_dom"/>
</dbReference>
<evidence type="ECO:0000256" key="6">
    <source>
        <dbReference type="ARBA" id="ARBA00022822"/>
    </source>
</evidence>
<gene>
    <name evidence="9" type="primary">trpF</name>
    <name evidence="11" type="ORF">J2S77_001305</name>
</gene>
<evidence type="ECO:0000256" key="2">
    <source>
        <dbReference type="ARBA" id="ARBA00004664"/>
    </source>
</evidence>
<dbReference type="EC" id="5.3.1.24" evidence="3 9"/>
<dbReference type="PANTHER" id="PTHR42894">
    <property type="entry name" value="N-(5'-PHOSPHORIBOSYL)ANTHRANILATE ISOMERASE"/>
    <property type="match status" value="1"/>
</dbReference>
<sequence>MTGVKICGIRQTSHAEIAATSGADMIGFVFAESKRKVSVEQAKHIASTLPGSIQKVGVFVNASKDTLEQTAHEVGLDYVQLHGDESPEFCEQLNVPYIKSFRINTVADLEKTKNYVGASYLLLDSASGPYQGGNGTTFDWSVLDNLPFDRNQLILAGGLNTRNINQAIEQTTPAIVDVSSGVEEDGQKSNQLIKDFIKLVKES</sequence>
<reference evidence="11 12" key="1">
    <citation type="submission" date="2023-07" db="EMBL/GenBank/DDBJ databases">
        <title>Genomic Encyclopedia of Type Strains, Phase IV (KMG-IV): sequencing the most valuable type-strain genomes for metagenomic binning, comparative biology and taxonomic classification.</title>
        <authorList>
            <person name="Goeker M."/>
        </authorList>
    </citation>
    <scope>NUCLEOTIDE SEQUENCE [LARGE SCALE GENOMIC DNA]</scope>
    <source>
        <strain evidence="11 12">DSM 16460</strain>
    </source>
</reference>
<dbReference type="NCBIfam" id="NF002298">
    <property type="entry name" value="PRK01222.1-4"/>
    <property type="match status" value="1"/>
</dbReference>
<organism evidence="11 12">
    <name type="scientific">Alkalibacillus salilacus</name>
    <dbReference type="NCBI Taxonomy" id="284582"/>
    <lineage>
        <taxon>Bacteria</taxon>
        <taxon>Bacillati</taxon>
        <taxon>Bacillota</taxon>
        <taxon>Bacilli</taxon>
        <taxon>Bacillales</taxon>
        <taxon>Bacillaceae</taxon>
        <taxon>Alkalibacillus</taxon>
    </lineage>
</organism>
<dbReference type="InterPro" id="IPR044643">
    <property type="entry name" value="TrpF_fam"/>
</dbReference>
<evidence type="ECO:0000256" key="5">
    <source>
        <dbReference type="ARBA" id="ARBA00022605"/>
    </source>
</evidence>
<dbReference type="HAMAP" id="MF_00135">
    <property type="entry name" value="PRAI"/>
    <property type="match status" value="1"/>
</dbReference>